<evidence type="ECO:0000313" key="12">
    <source>
        <dbReference type="Proteomes" id="UP001500604"/>
    </source>
</evidence>
<keyword evidence="8 9" id="KW-0472">Membrane</keyword>
<keyword evidence="5 9" id="KW-0812">Transmembrane</keyword>
<feature type="transmembrane region" description="Helical" evidence="9">
    <location>
        <begin position="60"/>
        <end position="78"/>
    </location>
</feature>
<feature type="transmembrane region" description="Helical" evidence="9">
    <location>
        <begin position="290"/>
        <end position="313"/>
    </location>
</feature>
<dbReference type="PANTHER" id="PTHR42751">
    <property type="entry name" value="SODIUM/HYDROGEN EXCHANGER FAMILY/TRKA DOMAIN PROTEIN"/>
    <property type="match status" value="1"/>
</dbReference>
<evidence type="ECO:0000313" key="11">
    <source>
        <dbReference type="EMBL" id="GAA4647948.1"/>
    </source>
</evidence>
<feature type="transmembrane region" description="Helical" evidence="9">
    <location>
        <begin position="90"/>
        <end position="114"/>
    </location>
</feature>
<dbReference type="Pfam" id="PF00999">
    <property type="entry name" value="Na_H_Exchanger"/>
    <property type="match status" value="1"/>
</dbReference>
<feature type="transmembrane region" description="Helical" evidence="9">
    <location>
        <begin position="120"/>
        <end position="139"/>
    </location>
</feature>
<comment type="subcellular location">
    <subcellularLocation>
        <location evidence="1">Membrane</location>
        <topology evidence="1">Multi-pass membrane protein</topology>
    </subcellularLocation>
</comment>
<evidence type="ECO:0000256" key="5">
    <source>
        <dbReference type="ARBA" id="ARBA00022692"/>
    </source>
</evidence>
<name>A0ABP8UXM2_9GAMM</name>
<organism evidence="11 12">
    <name type="scientific">Kistimonas scapharcae</name>
    <dbReference type="NCBI Taxonomy" id="1036133"/>
    <lineage>
        <taxon>Bacteria</taxon>
        <taxon>Pseudomonadati</taxon>
        <taxon>Pseudomonadota</taxon>
        <taxon>Gammaproteobacteria</taxon>
        <taxon>Oceanospirillales</taxon>
        <taxon>Endozoicomonadaceae</taxon>
        <taxon>Kistimonas</taxon>
    </lineage>
</organism>
<evidence type="ECO:0000256" key="3">
    <source>
        <dbReference type="ARBA" id="ARBA00022448"/>
    </source>
</evidence>
<evidence type="ECO:0000256" key="1">
    <source>
        <dbReference type="ARBA" id="ARBA00004141"/>
    </source>
</evidence>
<dbReference type="PANTHER" id="PTHR42751:SF3">
    <property type="entry name" value="SODIUM_GLUTAMATE SYMPORTER"/>
    <property type="match status" value="1"/>
</dbReference>
<dbReference type="InterPro" id="IPR038770">
    <property type="entry name" value="Na+/solute_symporter_sf"/>
</dbReference>
<feature type="transmembrane region" description="Helical" evidence="9">
    <location>
        <begin position="357"/>
        <end position="379"/>
    </location>
</feature>
<keyword evidence="12" id="KW-1185">Reference proteome</keyword>
<feature type="transmembrane region" description="Helical" evidence="9">
    <location>
        <begin position="151"/>
        <end position="171"/>
    </location>
</feature>
<comment type="similarity">
    <text evidence="2">Belongs to the monovalent cation:proton antiporter 2 (CPA2) transporter (TC 2.A.37) family.</text>
</comment>
<dbReference type="InterPro" id="IPR006153">
    <property type="entry name" value="Cation/H_exchanger_TM"/>
</dbReference>
<proteinExistence type="inferred from homology"/>
<feature type="transmembrane region" description="Helical" evidence="9">
    <location>
        <begin position="241"/>
        <end position="259"/>
    </location>
</feature>
<evidence type="ECO:0000256" key="4">
    <source>
        <dbReference type="ARBA" id="ARBA00022449"/>
    </source>
</evidence>
<keyword evidence="6 9" id="KW-1133">Transmembrane helix</keyword>
<gene>
    <name evidence="11" type="ORF">GCM10023116_02100</name>
</gene>
<feature type="transmembrane region" description="Helical" evidence="9">
    <location>
        <begin position="266"/>
        <end position="284"/>
    </location>
</feature>
<keyword evidence="3" id="KW-0813">Transport</keyword>
<evidence type="ECO:0000256" key="7">
    <source>
        <dbReference type="ARBA" id="ARBA00023065"/>
    </source>
</evidence>
<keyword evidence="7" id="KW-0406">Ion transport</keyword>
<keyword evidence="4" id="KW-0050">Antiport</keyword>
<evidence type="ECO:0000259" key="10">
    <source>
        <dbReference type="Pfam" id="PF00999"/>
    </source>
</evidence>
<dbReference type="Gene3D" id="1.20.1530.20">
    <property type="match status" value="1"/>
</dbReference>
<comment type="caution">
    <text evidence="11">The sequence shown here is derived from an EMBL/GenBank/DDBJ whole genome shotgun (WGS) entry which is preliminary data.</text>
</comment>
<feature type="transmembrane region" description="Helical" evidence="9">
    <location>
        <begin position="183"/>
        <end position="204"/>
    </location>
</feature>
<evidence type="ECO:0000256" key="9">
    <source>
        <dbReference type="SAM" id="Phobius"/>
    </source>
</evidence>
<feature type="transmembrane region" description="Helical" evidence="9">
    <location>
        <begin position="12"/>
        <end position="40"/>
    </location>
</feature>
<evidence type="ECO:0000256" key="8">
    <source>
        <dbReference type="ARBA" id="ARBA00023136"/>
    </source>
</evidence>
<reference evidence="12" key="1">
    <citation type="journal article" date="2019" name="Int. J. Syst. Evol. Microbiol.">
        <title>The Global Catalogue of Microorganisms (GCM) 10K type strain sequencing project: providing services to taxonomists for standard genome sequencing and annotation.</title>
        <authorList>
            <consortium name="The Broad Institute Genomics Platform"/>
            <consortium name="The Broad Institute Genome Sequencing Center for Infectious Disease"/>
            <person name="Wu L."/>
            <person name="Ma J."/>
        </authorList>
    </citation>
    <scope>NUCLEOTIDE SEQUENCE [LARGE SCALE GENOMIC DNA]</scope>
    <source>
        <strain evidence="12">JCM 17805</strain>
    </source>
</reference>
<dbReference type="EMBL" id="BAABFL010000016">
    <property type="protein sequence ID" value="GAA4647948.1"/>
    <property type="molecule type" value="Genomic_DNA"/>
</dbReference>
<dbReference type="Proteomes" id="UP001500604">
    <property type="component" value="Unassembled WGS sequence"/>
</dbReference>
<feature type="transmembrane region" description="Helical" evidence="9">
    <location>
        <begin position="216"/>
        <end position="235"/>
    </location>
</feature>
<accession>A0ABP8UXM2</accession>
<sequence>MQGIYGNFVLEMAIIFGGASVLGTLFVWLRQPIILAYIALGLIAGPDGLKLFADPGHIEAISHMGIILLMFLLGLHLHPRNLWQLLQQTAAVTLLAVVITTAIVAIALITLFGISTTEAVISGVALSFSSTVISLKLIPTTTLHHKRTGEVMISILLFEDILAILAILLIYNNEAALSWQTGFLPIKTALFALAAWWIVRFIALPLFKKFDTIPEYIFLVSLGWCFTAAEIAKAIGLSYEIGAFFAGVAIATSPVSLFIAEGLKPLREFFLILFFFSIGAQFDIFETGQLLLPIILLAAVILIGKPLIFRVLLTYIGKATPTNAMEMGLRLGQSSEFSLLLASGALSAGKLSHDTAMIIETAAIITFILSTYLVVFKLPTPISPARKLRQD</sequence>
<feature type="domain" description="Cation/H+ exchanger transmembrane" evidence="10">
    <location>
        <begin position="19"/>
        <end position="373"/>
    </location>
</feature>
<evidence type="ECO:0000256" key="2">
    <source>
        <dbReference type="ARBA" id="ARBA00005551"/>
    </source>
</evidence>
<protein>
    <submittedName>
        <fullName evidence="11">Cation:proton antiporter</fullName>
    </submittedName>
</protein>
<evidence type="ECO:0000256" key="6">
    <source>
        <dbReference type="ARBA" id="ARBA00022989"/>
    </source>
</evidence>